<dbReference type="GO" id="GO:0071013">
    <property type="term" value="C:catalytic step 2 spliceosome"/>
    <property type="evidence" value="ECO:0007669"/>
    <property type="project" value="TreeGrafter"/>
</dbReference>
<name>A0AA38PKB5_9AGAR</name>
<evidence type="ECO:0000256" key="2">
    <source>
        <dbReference type="ARBA" id="ARBA00009265"/>
    </source>
</evidence>
<feature type="compositionally biased region" description="Low complexity" evidence="4">
    <location>
        <begin position="17"/>
        <end position="37"/>
    </location>
</feature>
<sequence length="1035" mass="118051">MLNTQNTFQLPTAKNMSFAPSFSSFPSFDSFPNSGPSQTPKPENVEEKSKKKKKKKDRSSKDREEKHQRHSAHSKDPFDASSREKAEEPTTFYYSDRRGDPENIQYGKLSSRDVPKYFVVNRGRTILGLPSFYASSNRAQVTFDDRSKSLKLLSIPPRRRLTADLNSTKYHEVDGFLPLGKARRAANTGDYTFRSIIDKDESESESGSASDSSSSDDERTLTSHEETLRKLEQQLSADPSSIDTWLRLLSQTLSTTNITTKDARKARSDQTISILSRALSAHPRNASSASLRLKYLRAIEELWSESECLPKWEDALKLGDINIWMEWFEWRIAKSTDGLDGVIDAALRILSSLDHSEEVGRLRVFWRIAVLFQQAGYHERATAMFQAQAELTFINPQTFNFASFESRLEAFEEFWESEVPRIGEPNAKGWSYWASHKQERDPVPTPVSTITPTILELDPYRQWAEYETQADRSSQLPLRTTDDASDLDPYATILFADIQPFLLDLQTPHAKNVFRLAWLSTLGLHIPGFSASLSSPGTGWDDRWSYTHFTKPTFLDALLPSAESWHVKLTADAFAGALVGRQKVYRDSFGLMKNWSFGSFPLFDPVYGSAGMWNKQDIAGLDTGFVSRVFSSLRLGKDDVGWDMLYLTFEAASSVKSALKLSRSFLATAPNSLPHWEAHAKLESIRGKLDDARKVYQTLLVASAQPSLRPDESHLWWDWAEMEWLAGQGENALSVILRAARIEGRGGVAILRAKRTLNDFGRECNTWQEKEAWIKLMALLDVMTSLNIQNALSTFDEELMRIEPREIAHESLTMASLLFLYRYGSVLKHPMPPSILRERVIQAIAHYPHNSIVLAIFLEVEKGQGVWGRIRATLGDNGENMKDVARRIQEVWIAGWESGRWEAEIERTRAGLAGAVEHERTRGSLQLWRTYIEIEIRAKQHKKARSLLLQAIRECPRCKDLYLLAFVPLRGVFKNWELDAMVETMAERGIRMRKGLDEVLEKWGPRIQKDNEVMSDREDDEIEYNAKETRRLQPY</sequence>
<dbReference type="Gene3D" id="1.25.40.10">
    <property type="entry name" value="Tetratricopeptide repeat domain"/>
    <property type="match status" value="1"/>
</dbReference>
<dbReference type="InterPro" id="IPR013633">
    <property type="entry name" value="NRDE-2"/>
</dbReference>
<comment type="similarity">
    <text evidence="2">Belongs to the NRDE2 family.</text>
</comment>
<evidence type="ECO:0000256" key="1">
    <source>
        <dbReference type="ARBA" id="ARBA00004123"/>
    </source>
</evidence>
<feature type="compositionally biased region" description="Polar residues" evidence="4">
    <location>
        <begin position="1"/>
        <end position="15"/>
    </location>
</feature>
<feature type="region of interest" description="Disordered" evidence="4">
    <location>
        <begin position="197"/>
        <end position="224"/>
    </location>
</feature>
<dbReference type="EMBL" id="MU805956">
    <property type="protein sequence ID" value="KAJ3844301.1"/>
    <property type="molecule type" value="Genomic_DNA"/>
</dbReference>
<evidence type="ECO:0000256" key="3">
    <source>
        <dbReference type="ARBA" id="ARBA00023242"/>
    </source>
</evidence>
<reference evidence="5" key="1">
    <citation type="submission" date="2022-08" db="EMBL/GenBank/DDBJ databases">
        <authorList>
            <consortium name="DOE Joint Genome Institute"/>
            <person name="Min B."/>
            <person name="Riley R."/>
            <person name="Sierra-Patev S."/>
            <person name="Naranjo-Ortiz M."/>
            <person name="Looney B."/>
            <person name="Konkel Z."/>
            <person name="Slot J.C."/>
            <person name="Sakamoto Y."/>
            <person name="Steenwyk J.L."/>
            <person name="Rokas A."/>
            <person name="Carro J."/>
            <person name="Camarero S."/>
            <person name="Ferreira P."/>
            <person name="Molpeceres G."/>
            <person name="Ruiz-Duenas F.J."/>
            <person name="Serrano A."/>
            <person name="Henrissat B."/>
            <person name="Drula E."/>
            <person name="Hughes K.W."/>
            <person name="Mata J.L."/>
            <person name="Ishikawa N.K."/>
            <person name="Vargas-Isla R."/>
            <person name="Ushijima S."/>
            <person name="Smith C.A."/>
            <person name="Ahrendt S."/>
            <person name="Andreopoulos W."/>
            <person name="He G."/>
            <person name="Labutti K."/>
            <person name="Lipzen A."/>
            <person name="Ng V."/>
            <person name="Sandor L."/>
            <person name="Barry K."/>
            <person name="Martinez A.T."/>
            <person name="Xiao Y."/>
            <person name="Gibbons J.G."/>
            <person name="Terashima K."/>
            <person name="Hibbett D.S."/>
            <person name="Grigoriev I.V."/>
        </authorList>
    </citation>
    <scope>NUCLEOTIDE SEQUENCE</scope>
    <source>
        <strain evidence="5">TFB9207</strain>
    </source>
</reference>
<protein>
    <submittedName>
        <fullName evidence="5">NRDE-2, necessary for RNA interference-domain-containing protein</fullName>
    </submittedName>
</protein>
<dbReference type="SUPFAM" id="SSF48452">
    <property type="entry name" value="TPR-like"/>
    <property type="match status" value="1"/>
</dbReference>
<feature type="compositionally biased region" description="Basic and acidic residues" evidence="4">
    <location>
        <begin position="59"/>
        <end position="88"/>
    </location>
</feature>
<dbReference type="GO" id="GO:1902369">
    <property type="term" value="P:negative regulation of RNA catabolic process"/>
    <property type="evidence" value="ECO:0007669"/>
    <property type="project" value="TreeGrafter"/>
</dbReference>
<comment type="subcellular location">
    <subcellularLocation>
        <location evidence="1">Nucleus</location>
    </subcellularLocation>
</comment>
<organism evidence="5 6">
    <name type="scientific">Lentinula raphanica</name>
    <dbReference type="NCBI Taxonomy" id="153919"/>
    <lineage>
        <taxon>Eukaryota</taxon>
        <taxon>Fungi</taxon>
        <taxon>Dikarya</taxon>
        <taxon>Basidiomycota</taxon>
        <taxon>Agaricomycotina</taxon>
        <taxon>Agaricomycetes</taxon>
        <taxon>Agaricomycetidae</taxon>
        <taxon>Agaricales</taxon>
        <taxon>Marasmiineae</taxon>
        <taxon>Omphalotaceae</taxon>
        <taxon>Lentinula</taxon>
    </lineage>
</organism>
<dbReference type="InterPro" id="IPR011990">
    <property type="entry name" value="TPR-like_helical_dom_sf"/>
</dbReference>
<comment type="caution">
    <text evidence="5">The sequence shown here is derived from an EMBL/GenBank/DDBJ whole genome shotgun (WGS) entry which is preliminary data.</text>
</comment>
<keyword evidence="6" id="KW-1185">Reference proteome</keyword>
<gene>
    <name evidence="5" type="ORF">F5878DRAFT_602368</name>
</gene>
<evidence type="ECO:0000313" key="6">
    <source>
        <dbReference type="Proteomes" id="UP001163846"/>
    </source>
</evidence>
<dbReference type="Proteomes" id="UP001163846">
    <property type="component" value="Unassembled WGS sequence"/>
</dbReference>
<dbReference type="PANTHER" id="PTHR13471">
    <property type="entry name" value="TETRATRICOPEPTIDE-LIKE HELICAL"/>
    <property type="match status" value="1"/>
</dbReference>
<accession>A0AA38PKB5</accession>
<dbReference type="PANTHER" id="PTHR13471:SF0">
    <property type="entry name" value="NUCLEAR EXOSOME REGULATOR NRDE2"/>
    <property type="match status" value="1"/>
</dbReference>
<evidence type="ECO:0000313" key="5">
    <source>
        <dbReference type="EMBL" id="KAJ3844301.1"/>
    </source>
</evidence>
<evidence type="ECO:0000256" key="4">
    <source>
        <dbReference type="SAM" id="MobiDB-lite"/>
    </source>
</evidence>
<proteinExistence type="inferred from homology"/>
<dbReference type="GO" id="GO:0031048">
    <property type="term" value="P:regulatory ncRNA-mediated heterochromatin formation"/>
    <property type="evidence" value="ECO:0007669"/>
    <property type="project" value="TreeGrafter"/>
</dbReference>
<dbReference type="Pfam" id="PF08424">
    <property type="entry name" value="NRDE-2"/>
    <property type="match status" value="1"/>
</dbReference>
<feature type="region of interest" description="Disordered" evidence="4">
    <location>
        <begin position="1"/>
        <end position="107"/>
    </location>
</feature>
<keyword evidence="3" id="KW-0539">Nucleus</keyword>
<dbReference type="AlphaFoldDB" id="A0AA38PKB5"/>